<dbReference type="Proteomes" id="UP000271624">
    <property type="component" value="Unassembled WGS sequence"/>
</dbReference>
<keyword evidence="2" id="KW-1185">Reference proteome</keyword>
<evidence type="ECO:0000313" key="1">
    <source>
        <dbReference type="EMBL" id="RUT01107.1"/>
    </source>
</evidence>
<organism evidence="1 2">
    <name type="scientific">Dulcicalothrix desertica PCC 7102</name>
    <dbReference type="NCBI Taxonomy" id="232991"/>
    <lineage>
        <taxon>Bacteria</taxon>
        <taxon>Bacillati</taxon>
        <taxon>Cyanobacteriota</taxon>
        <taxon>Cyanophyceae</taxon>
        <taxon>Nostocales</taxon>
        <taxon>Calotrichaceae</taxon>
        <taxon>Dulcicalothrix</taxon>
    </lineage>
</organism>
<dbReference type="EMBL" id="RSCL01000021">
    <property type="protein sequence ID" value="RUT01107.1"/>
    <property type="molecule type" value="Genomic_DNA"/>
</dbReference>
<comment type="caution">
    <text evidence="1">The sequence shown here is derived from an EMBL/GenBank/DDBJ whole genome shotgun (WGS) entry which is preliminary data.</text>
</comment>
<sequence length="70" mass="8340">MFYNSYVIDLHMDRLLTTALTQIKKQVLECAHSLTQFKSEQCIVYIEGIEVIHLFLVHVKTIFSRLYNYE</sequence>
<dbReference type="AlphaFoldDB" id="A0A433V4T7"/>
<reference evidence="1" key="1">
    <citation type="submission" date="2018-12" db="EMBL/GenBank/DDBJ databases">
        <authorList>
            <person name="Will S."/>
            <person name="Neumann-Schaal M."/>
            <person name="Henke P."/>
        </authorList>
    </citation>
    <scope>NUCLEOTIDE SEQUENCE</scope>
    <source>
        <strain evidence="1">PCC 7102</strain>
    </source>
</reference>
<protein>
    <submittedName>
        <fullName evidence="1">Uncharacterized protein</fullName>
    </submittedName>
</protein>
<evidence type="ECO:0000313" key="2">
    <source>
        <dbReference type="Proteomes" id="UP000271624"/>
    </source>
</evidence>
<proteinExistence type="predicted"/>
<name>A0A433V4T7_9CYAN</name>
<gene>
    <name evidence="1" type="ORF">DSM106972_071130</name>
</gene>
<accession>A0A433V4T7</accession>
<reference evidence="1" key="2">
    <citation type="journal article" date="2019" name="Genome Biol. Evol.">
        <title>Day and night: Metabolic profiles and evolutionary relationships of six axenic non-marine cyanobacteria.</title>
        <authorList>
            <person name="Will S.E."/>
            <person name="Henke P."/>
            <person name="Boedeker C."/>
            <person name="Huang S."/>
            <person name="Brinkmann H."/>
            <person name="Rohde M."/>
            <person name="Jarek M."/>
            <person name="Friedl T."/>
            <person name="Seufert S."/>
            <person name="Schumacher M."/>
            <person name="Overmann J."/>
            <person name="Neumann-Schaal M."/>
            <person name="Petersen J."/>
        </authorList>
    </citation>
    <scope>NUCLEOTIDE SEQUENCE [LARGE SCALE GENOMIC DNA]</scope>
    <source>
        <strain evidence="1">PCC 7102</strain>
    </source>
</reference>